<dbReference type="GeneID" id="55011159"/>
<keyword evidence="2" id="KW-1185">Reference proteome</keyword>
<gene>
    <name evidence="1" type="primary">68</name>
    <name evidence="1" type="ORF">SEA_SONALI_68</name>
</gene>
<name>A0A411CQW7_9CAUD</name>
<dbReference type="RefSeq" id="YP_009819741.1">
    <property type="nucleotide sequence ID" value="NC_048152.1"/>
</dbReference>
<sequence length="116" mass="12704">MSQANPHQPSTGTRHLHCTADGCHFTLQRPAASPNSTPGDFENFWLGKFIDYHSGQFEPGRAPDIAVDWEISACCSVCPDGIGDIEVIDSDTIQCKDCRTTWDMTGSNGDREETQA</sequence>
<protein>
    <submittedName>
        <fullName evidence="1">Uncharacterized protein</fullName>
    </submittedName>
</protein>
<accession>A0A411CQW7</accession>
<organism evidence="1 2">
    <name type="scientific">Arthrobacter phage Sonali</name>
    <dbReference type="NCBI Taxonomy" id="2510495"/>
    <lineage>
        <taxon>Viruses</taxon>
        <taxon>Duplodnaviria</taxon>
        <taxon>Heunggongvirae</taxon>
        <taxon>Uroviricota</taxon>
        <taxon>Caudoviricetes</taxon>
        <taxon>Sonalivirus</taxon>
        <taxon>Sonalivirus sonali</taxon>
    </lineage>
</organism>
<reference evidence="1 2" key="1">
    <citation type="submission" date="2019-01" db="EMBL/GenBank/DDBJ databases">
        <authorList>
            <person name="Adair T.L."/>
            <person name="Lucas L.G."/>
            <person name="Young A.M."/>
            <person name="Antrich S.C."/>
            <person name="Baird A.G."/>
            <person name="Dunn E.L."/>
            <person name="Fernandes B.I."/>
            <person name="Fraley E.G."/>
            <person name="Ghanem A.X."/>
            <person name="Gilbert M.G."/>
            <person name="Morris T.B."/>
            <person name="Nortch B.D."/>
            <person name="Overcash M.E."/>
            <person name="Pavleszek K.E."/>
            <person name="Pellegrini L.I.O."/>
            <person name="Pham L.T."/>
            <person name="Rule L.S."/>
            <person name="Schultz E.M."/>
            <person name="Smith J."/>
            <person name="Thong B.J."/>
            <person name="Turner H.A."/>
            <person name="Walker G."/>
            <person name="Whitaker Z.J."/>
            <person name="Wilsey R.N."/>
            <person name="Yanney R.L."/>
            <person name="Klyczek K."/>
            <person name="Garlena R.A."/>
            <person name="Russell D.A."/>
            <person name="Pope W.H."/>
            <person name="Jacobs-Sera D."/>
            <person name="Hatfull G.F."/>
        </authorList>
    </citation>
    <scope>NUCLEOTIDE SEQUENCE [LARGE SCALE GENOMIC DNA]</scope>
</reference>
<dbReference type="EMBL" id="MK411746">
    <property type="protein sequence ID" value="QAY16180.1"/>
    <property type="molecule type" value="Genomic_DNA"/>
</dbReference>
<proteinExistence type="predicted"/>
<evidence type="ECO:0000313" key="1">
    <source>
        <dbReference type="EMBL" id="QAY16180.1"/>
    </source>
</evidence>
<dbReference type="Proteomes" id="UP000289206">
    <property type="component" value="Segment"/>
</dbReference>
<dbReference type="KEGG" id="vg:55011159"/>
<evidence type="ECO:0000313" key="2">
    <source>
        <dbReference type="Proteomes" id="UP000289206"/>
    </source>
</evidence>